<evidence type="ECO:0000256" key="1">
    <source>
        <dbReference type="ARBA" id="ARBA00006484"/>
    </source>
</evidence>
<dbReference type="EMBL" id="QJSQ01000008">
    <property type="protein sequence ID" value="PYE23127.1"/>
    <property type="molecule type" value="Genomic_DNA"/>
</dbReference>
<reference evidence="4 5" key="1">
    <citation type="submission" date="2018-06" db="EMBL/GenBank/DDBJ databases">
        <title>Genomic Encyclopedia of Type Strains, Phase IV (KMG-V): Genome sequencing to study the core and pangenomes of soil and plant-associated prokaryotes.</title>
        <authorList>
            <person name="Whitman W."/>
        </authorList>
    </citation>
    <scope>NUCLEOTIDE SEQUENCE [LARGE SCALE GENOMIC DNA]</scope>
    <source>
        <strain evidence="4 5">SRCL-318</strain>
    </source>
</reference>
<dbReference type="InterPro" id="IPR036291">
    <property type="entry name" value="NAD(P)-bd_dom_sf"/>
</dbReference>
<dbReference type="PROSITE" id="PS00061">
    <property type="entry name" value="ADH_SHORT"/>
    <property type="match status" value="1"/>
</dbReference>
<evidence type="ECO:0000256" key="3">
    <source>
        <dbReference type="RuleBase" id="RU000363"/>
    </source>
</evidence>
<evidence type="ECO:0000256" key="2">
    <source>
        <dbReference type="ARBA" id="ARBA00023002"/>
    </source>
</evidence>
<accession>A0A2V4UFL1</accession>
<dbReference type="PRINTS" id="PR00081">
    <property type="entry name" value="GDHRDH"/>
</dbReference>
<dbReference type="InterPro" id="IPR051911">
    <property type="entry name" value="SDR_oxidoreductase"/>
</dbReference>
<comment type="similarity">
    <text evidence="1 3">Belongs to the short-chain dehydrogenases/reductases (SDR) family.</text>
</comment>
<evidence type="ECO:0000313" key="5">
    <source>
        <dbReference type="Proteomes" id="UP000247772"/>
    </source>
</evidence>
<dbReference type="Pfam" id="PF00106">
    <property type="entry name" value="adh_short"/>
    <property type="match status" value="1"/>
</dbReference>
<protein>
    <submittedName>
        <fullName evidence="4">NADP-dependent 3-hydroxy acid dehydrogenase YdfG</fullName>
    </submittedName>
</protein>
<dbReference type="Proteomes" id="UP000247772">
    <property type="component" value="Unassembled WGS sequence"/>
</dbReference>
<dbReference type="GO" id="GO:0016491">
    <property type="term" value="F:oxidoreductase activity"/>
    <property type="evidence" value="ECO:0007669"/>
    <property type="project" value="UniProtKB-KW"/>
</dbReference>
<dbReference type="SUPFAM" id="SSF51735">
    <property type="entry name" value="NAD(P)-binding Rossmann-fold domains"/>
    <property type="match status" value="1"/>
</dbReference>
<dbReference type="PRINTS" id="PR00080">
    <property type="entry name" value="SDRFAMILY"/>
</dbReference>
<sequence>MANTVLITGCSSGFGKATAHEFARNGWNVVATMRDPAAGTEFSEVPNVLVTRLDVQDQSSIDGAIAAGIDHFGGIDVVVNNAGFAINSIFETIPKAKVQEIFEVNTFGVMDVIRAILPHFRAKHAGTIVNVSSGVGVFGLPLASLYNASKFAVEGFSESLSYELSSIGVTIKLVEPGAAPSTGFPARSGSETARLDVPEEYRDFIDAALGVYKGFRTGADENVIDKVAKGIFAAATDGSDRLRYVLTEDIKPMIKARRETSEDEYVAYMRGVFPYGRQK</sequence>
<name>A0A2V4UFL1_9BURK</name>
<evidence type="ECO:0000313" key="4">
    <source>
        <dbReference type="EMBL" id="PYE23127.1"/>
    </source>
</evidence>
<gene>
    <name evidence="4" type="ORF">C7410_10822</name>
</gene>
<organism evidence="4 5">
    <name type="scientific">Paraburkholderia silvatlantica</name>
    <dbReference type="NCBI Taxonomy" id="321895"/>
    <lineage>
        <taxon>Bacteria</taxon>
        <taxon>Pseudomonadati</taxon>
        <taxon>Pseudomonadota</taxon>
        <taxon>Betaproteobacteria</taxon>
        <taxon>Burkholderiales</taxon>
        <taxon>Burkholderiaceae</taxon>
        <taxon>Paraburkholderia</taxon>
    </lineage>
</organism>
<dbReference type="Gene3D" id="3.40.50.720">
    <property type="entry name" value="NAD(P)-binding Rossmann-like Domain"/>
    <property type="match status" value="1"/>
</dbReference>
<keyword evidence="2" id="KW-0560">Oxidoreductase</keyword>
<proteinExistence type="inferred from homology"/>
<dbReference type="InterPro" id="IPR020904">
    <property type="entry name" value="Sc_DH/Rdtase_CS"/>
</dbReference>
<dbReference type="PANTHER" id="PTHR43976:SF16">
    <property type="entry name" value="SHORT-CHAIN DEHYDROGENASE_REDUCTASE FAMILY PROTEIN"/>
    <property type="match status" value="1"/>
</dbReference>
<dbReference type="AlphaFoldDB" id="A0A2V4UFL1"/>
<dbReference type="OrthoDB" id="9789083at2"/>
<comment type="caution">
    <text evidence="4">The sequence shown here is derived from an EMBL/GenBank/DDBJ whole genome shotgun (WGS) entry which is preliminary data.</text>
</comment>
<dbReference type="InterPro" id="IPR002347">
    <property type="entry name" value="SDR_fam"/>
</dbReference>
<dbReference type="RefSeq" id="WP_110855079.1">
    <property type="nucleotide sequence ID" value="NZ_QJSQ01000008.1"/>
</dbReference>
<dbReference type="PANTHER" id="PTHR43976">
    <property type="entry name" value="SHORT CHAIN DEHYDROGENASE"/>
    <property type="match status" value="1"/>
</dbReference>